<accession>A0A9D1V4Y5</accession>
<sequence length="139" mass="15350">MRYQEHGHLPVRSGALTLLIAMVAVCLAALAVLAFSTARADRALAERAMERFVLDSKCENDAWRWLAQVDEALAQGQNLPGGLAADEQGALETVIEGEEGRRLTVRLVLTEDGGWRIDAWRLSQAWQADESLDLWDGSF</sequence>
<dbReference type="EMBL" id="DXFW01000024">
    <property type="protein sequence ID" value="HIX06139.1"/>
    <property type="molecule type" value="Genomic_DNA"/>
</dbReference>
<proteinExistence type="predicted"/>
<organism evidence="1 2">
    <name type="scientific">Candidatus Allofournierella pullicola</name>
    <dbReference type="NCBI Taxonomy" id="2838596"/>
    <lineage>
        <taxon>Bacteria</taxon>
        <taxon>Bacillati</taxon>
        <taxon>Bacillota</taxon>
        <taxon>Clostridia</taxon>
        <taxon>Eubacteriales</taxon>
        <taxon>Oscillospiraceae</taxon>
        <taxon>Allofournierella</taxon>
    </lineage>
</organism>
<reference evidence="1" key="2">
    <citation type="submission" date="2021-04" db="EMBL/GenBank/DDBJ databases">
        <authorList>
            <person name="Gilroy R."/>
        </authorList>
    </citation>
    <scope>NUCLEOTIDE SEQUENCE</scope>
    <source>
        <strain evidence="1">2239</strain>
    </source>
</reference>
<name>A0A9D1V4Y5_9FIRM</name>
<comment type="caution">
    <text evidence="1">The sequence shown here is derived from an EMBL/GenBank/DDBJ whole genome shotgun (WGS) entry which is preliminary data.</text>
</comment>
<dbReference type="Proteomes" id="UP000824193">
    <property type="component" value="Unassembled WGS sequence"/>
</dbReference>
<reference evidence="1" key="1">
    <citation type="journal article" date="2021" name="PeerJ">
        <title>Extensive microbial diversity within the chicken gut microbiome revealed by metagenomics and culture.</title>
        <authorList>
            <person name="Gilroy R."/>
            <person name="Ravi A."/>
            <person name="Getino M."/>
            <person name="Pursley I."/>
            <person name="Horton D.L."/>
            <person name="Alikhan N.F."/>
            <person name="Baker D."/>
            <person name="Gharbi K."/>
            <person name="Hall N."/>
            <person name="Watson M."/>
            <person name="Adriaenssens E.M."/>
            <person name="Foster-Nyarko E."/>
            <person name="Jarju S."/>
            <person name="Secka A."/>
            <person name="Antonio M."/>
            <person name="Oren A."/>
            <person name="Chaudhuri R.R."/>
            <person name="La Ragione R."/>
            <person name="Hildebrand F."/>
            <person name="Pallen M.J."/>
        </authorList>
    </citation>
    <scope>NUCLEOTIDE SEQUENCE</scope>
    <source>
        <strain evidence="1">2239</strain>
    </source>
</reference>
<dbReference type="AlphaFoldDB" id="A0A9D1V4Y5"/>
<evidence type="ECO:0000313" key="1">
    <source>
        <dbReference type="EMBL" id="HIX06139.1"/>
    </source>
</evidence>
<gene>
    <name evidence="1" type="ORF">H9865_08590</name>
</gene>
<evidence type="ECO:0000313" key="2">
    <source>
        <dbReference type="Proteomes" id="UP000824193"/>
    </source>
</evidence>
<protein>
    <submittedName>
        <fullName evidence="1">Uncharacterized protein</fullName>
    </submittedName>
</protein>